<name>A0A1B1AK76_9PROT</name>
<proteinExistence type="predicted"/>
<protein>
    <submittedName>
        <fullName evidence="1">Uncharacterized protein</fullName>
    </submittedName>
</protein>
<dbReference type="Proteomes" id="UP000092498">
    <property type="component" value="Chromosome"/>
</dbReference>
<dbReference type="AlphaFoldDB" id="A0A1B1AK76"/>
<dbReference type="RefSeq" id="WP_066772528.1">
    <property type="nucleotide sequence ID" value="NZ_CP013244.1"/>
</dbReference>
<dbReference type="EMBL" id="CP013244">
    <property type="protein sequence ID" value="ANP46957.1"/>
    <property type="molecule type" value="Genomic_DNA"/>
</dbReference>
<evidence type="ECO:0000313" key="1">
    <source>
        <dbReference type="EMBL" id="ANP46957.1"/>
    </source>
</evidence>
<dbReference type="STRING" id="1759059.ATE48_14040"/>
<evidence type="ECO:0000313" key="2">
    <source>
        <dbReference type="Proteomes" id="UP000092498"/>
    </source>
</evidence>
<reference evidence="1 2" key="1">
    <citation type="submission" date="2015-11" db="EMBL/GenBank/DDBJ databases">
        <title>Whole-Genome Sequence of Candidatus Oderbacter manganicum from the National Park Lower Oder Valley, Germany.</title>
        <authorList>
            <person name="Braun B."/>
            <person name="Liere K."/>
            <person name="Szewzyk U."/>
        </authorList>
    </citation>
    <scope>NUCLEOTIDE SEQUENCE [LARGE SCALE GENOMIC DNA]</scope>
    <source>
        <strain evidence="1 2">OTSz_A_272</strain>
    </source>
</reference>
<gene>
    <name evidence="1" type="ORF">ATE48_14040</name>
</gene>
<accession>A0A1B1AK76</accession>
<dbReference type="OrthoDB" id="7376524at2"/>
<dbReference type="InParanoid" id="A0A1B1AK76"/>
<sequence>MSSDHGVSRSPKAMALTLKYQDSDEHLLRRLGQAVVLQWDELPDALQDVLIDQAAGVADREDAPHEAADFERFIRGVKAKAV</sequence>
<organism evidence="1 2">
    <name type="scientific">Candidatus Viadribacter manganicus</name>
    <dbReference type="NCBI Taxonomy" id="1759059"/>
    <lineage>
        <taxon>Bacteria</taxon>
        <taxon>Pseudomonadati</taxon>
        <taxon>Pseudomonadota</taxon>
        <taxon>Alphaproteobacteria</taxon>
        <taxon>Hyphomonadales</taxon>
        <taxon>Hyphomonadaceae</taxon>
        <taxon>Candidatus Viadribacter</taxon>
    </lineage>
</organism>
<keyword evidence="2" id="KW-1185">Reference proteome</keyword>
<dbReference type="KEGG" id="cbot:ATE48_14040"/>